<dbReference type="PANTHER" id="PTHR30543">
    <property type="entry name" value="CHROMATE REDUCTASE"/>
    <property type="match status" value="1"/>
</dbReference>
<protein>
    <submittedName>
        <fullName evidence="3">NADPH-dependent FMN reductase</fullName>
    </submittedName>
</protein>
<dbReference type="InterPro" id="IPR005025">
    <property type="entry name" value="FMN_Rdtase-like_dom"/>
</dbReference>
<evidence type="ECO:0000259" key="2">
    <source>
        <dbReference type="Pfam" id="PF03358"/>
    </source>
</evidence>
<dbReference type="GO" id="GO:0010181">
    <property type="term" value="F:FMN binding"/>
    <property type="evidence" value="ECO:0007669"/>
    <property type="project" value="TreeGrafter"/>
</dbReference>
<dbReference type="SUPFAM" id="SSF52218">
    <property type="entry name" value="Flavoproteins"/>
    <property type="match status" value="1"/>
</dbReference>
<sequence length="198" mass="22494">MNIVIISGSSRQQSQSRRISDIVKTAWIDKYAEDMVDIIDLSEYQIPFWDEAIWEGNWSYQPQWLAISSRLKVADACIFVVPEWAGMAPAQVKNFLLLADLDLAHKPSLIVSISSGMGGSYPVAELRMSGYKNTHLLWIPDHVIIRKCQDFQPAANGYEFETNRLDYCLTLLQAYAARLQGLSHDLQTQGLPEHRYGM</sequence>
<dbReference type="Pfam" id="PF03358">
    <property type="entry name" value="FMN_red"/>
    <property type="match status" value="1"/>
</dbReference>
<dbReference type="GO" id="GO:0016491">
    <property type="term" value="F:oxidoreductase activity"/>
    <property type="evidence" value="ECO:0007669"/>
    <property type="project" value="InterPro"/>
</dbReference>
<dbReference type="GO" id="GO:0005829">
    <property type="term" value="C:cytosol"/>
    <property type="evidence" value="ECO:0007669"/>
    <property type="project" value="TreeGrafter"/>
</dbReference>
<feature type="domain" description="NADPH-dependent FMN reductase-like" evidence="2">
    <location>
        <begin position="1"/>
        <end position="146"/>
    </location>
</feature>
<keyword evidence="1" id="KW-0285">Flavoprotein</keyword>
<dbReference type="InterPro" id="IPR050712">
    <property type="entry name" value="NAD(P)H-dep_reductase"/>
</dbReference>
<reference evidence="4" key="1">
    <citation type="submission" date="2017-01" db="EMBL/GenBank/DDBJ databases">
        <authorList>
            <person name="Varghese N."/>
            <person name="Submissions S."/>
        </authorList>
    </citation>
    <scope>NUCLEOTIDE SEQUENCE [LARGE SCALE GENOMIC DNA]</scope>
    <source>
        <strain evidence="4">DSM 21768</strain>
    </source>
</reference>
<dbReference type="AlphaFoldDB" id="A0A1N7FA28"/>
<dbReference type="RefSeq" id="WP_076555560.1">
    <property type="nucleotide sequence ID" value="NZ_FTNU01000011.1"/>
</dbReference>
<evidence type="ECO:0000256" key="1">
    <source>
        <dbReference type="ARBA" id="ARBA00022643"/>
    </source>
</evidence>
<keyword evidence="1" id="KW-0288">FMN</keyword>
<dbReference type="PANTHER" id="PTHR30543:SF31">
    <property type="entry name" value="NADPH-DEPENDENT AZOREDUCTASE AZR"/>
    <property type="match status" value="1"/>
</dbReference>
<gene>
    <name evidence="3" type="ORF">SAMN02745664_11131</name>
</gene>
<evidence type="ECO:0000313" key="3">
    <source>
        <dbReference type="EMBL" id="SIR97170.1"/>
    </source>
</evidence>
<dbReference type="Proteomes" id="UP000187495">
    <property type="component" value="Unassembled WGS sequence"/>
</dbReference>
<dbReference type="InterPro" id="IPR029039">
    <property type="entry name" value="Flavoprotein-like_sf"/>
</dbReference>
<dbReference type="Gene3D" id="3.40.50.360">
    <property type="match status" value="1"/>
</dbReference>
<proteinExistence type="predicted"/>
<name>A0A1N7FA28_9GAMM</name>
<keyword evidence="4" id="KW-1185">Reference proteome</keyword>
<accession>A0A1N7FA28</accession>
<organism evidence="3 4">
    <name type="scientific">Moraxella cuniculi DSM 21768</name>
    <dbReference type="NCBI Taxonomy" id="1122245"/>
    <lineage>
        <taxon>Bacteria</taxon>
        <taxon>Pseudomonadati</taxon>
        <taxon>Pseudomonadota</taxon>
        <taxon>Gammaproteobacteria</taxon>
        <taxon>Moraxellales</taxon>
        <taxon>Moraxellaceae</taxon>
        <taxon>Moraxella</taxon>
    </lineage>
</organism>
<dbReference type="EMBL" id="FTNU01000011">
    <property type="protein sequence ID" value="SIR97170.1"/>
    <property type="molecule type" value="Genomic_DNA"/>
</dbReference>
<dbReference type="STRING" id="34061.B0189_09405"/>
<evidence type="ECO:0000313" key="4">
    <source>
        <dbReference type="Proteomes" id="UP000187495"/>
    </source>
</evidence>